<evidence type="ECO:0000313" key="3">
    <source>
        <dbReference type="Proteomes" id="UP000176629"/>
    </source>
</evidence>
<dbReference type="AlphaFoldDB" id="A0A1F6XLA7"/>
<comment type="caution">
    <text evidence="2">The sequence shown here is derived from an EMBL/GenBank/DDBJ whole genome shotgun (WGS) entry which is preliminary data.</text>
</comment>
<feature type="transmembrane region" description="Helical" evidence="1">
    <location>
        <begin position="37"/>
        <end position="63"/>
    </location>
</feature>
<name>A0A1F6XLA7_9BACT</name>
<reference evidence="2 3" key="1">
    <citation type="journal article" date="2016" name="Nat. Commun.">
        <title>Thousands of microbial genomes shed light on interconnected biogeochemical processes in an aquifer system.</title>
        <authorList>
            <person name="Anantharaman K."/>
            <person name="Brown C.T."/>
            <person name="Hug L.A."/>
            <person name="Sharon I."/>
            <person name="Castelle C.J."/>
            <person name="Probst A.J."/>
            <person name="Thomas B.C."/>
            <person name="Singh A."/>
            <person name="Wilkins M.J."/>
            <person name="Karaoz U."/>
            <person name="Brodie E.L."/>
            <person name="Williams K.H."/>
            <person name="Hubbard S.S."/>
            <person name="Banfield J.F."/>
        </authorList>
    </citation>
    <scope>NUCLEOTIDE SEQUENCE [LARGE SCALE GENOMIC DNA]</scope>
</reference>
<accession>A0A1F6XLA7</accession>
<sequence>MKIFWKPFLCALVATVYIVFIVLAIQTLGSVLPEETILIPIMMLSLFVFSAAIMGFLFLYEPFNLYMENRKREAVVFFGQVVGIFAGFIVMFLIFLFLK</sequence>
<keyword evidence="1" id="KW-0472">Membrane</keyword>
<keyword evidence="1" id="KW-0812">Transmembrane</keyword>
<evidence type="ECO:0000256" key="1">
    <source>
        <dbReference type="SAM" id="Phobius"/>
    </source>
</evidence>
<protein>
    <submittedName>
        <fullName evidence="2">Uncharacterized protein</fullName>
    </submittedName>
</protein>
<dbReference type="Proteomes" id="UP000176629">
    <property type="component" value="Unassembled WGS sequence"/>
</dbReference>
<dbReference type="EMBL" id="MFUX01000007">
    <property type="protein sequence ID" value="OGI94842.1"/>
    <property type="molecule type" value="Genomic_DNA"/>
</dbReference>
<evidence type="ECO:0000313" key="2">
    <source>
        <dbReference type="EMBL" id="OGI94842.1"/>
    </source>
</evidence>
<keyword evidence="1" id="KW-1133">Transmembrane helix</keyword>
<gene>
    <name evidence="2" type="ORF">A3A03_00365</name>
</gene>
<feature type="transmembrane region" description="Helical" evidence="1">
    <location>
        <begin position="75"/>
        <end position="98"/>
    </location>
</feature>
<proteinExistence type="predicted"/>
<organism evidence="2 3">
    <name type="scientific">Candidatus Nomurabacteria bacterium RIFCSPLOWO2_01_FULL_40_18</name>
    <dbReference type="NCBI Taxonomy" id="1801773"/>
    <lineage>
        <taxon>Bacteria</taxon>
        <taxon>Candidatus Nomuraibacteriota</taxon>
    </lineage>
</organism>
<feature type="transmembrane region" description="Helical" evidence="1">
    <location>
        <begin position="7"/>
        <end position="25"/>
    </location>
</feature>